<dbReference type="STRING" id="56484.A0A1Y2F989"/>
<gene>
    <name evidence="5" type="ORF">BCR37DRAFT_70234</name>
</gene>
<keyword evidence="6" id="KW-1185">Reference proteome</keyword>
<dbReference type="OMA" id="HKKMHGV"/>
<dbReference type="InterPro" id="IPR015422">
    <property type="entry name" value="PyrdxlP-dep_Trfase_small"/>
</dbReference>
<feature type="modified residue" description="N6-(pyridoxal phosphate)lysine" evidence="3">
    <location>
        <position position="190"/>
    </location>
</feature>
<keyword evidence="2 3" id="KW-0663">Pyridoxal phosphate</keyword>
<dbReference type="GO" id="GO:0016846">
    <property type="term" value="F:carbon-sulfur lyase activity"/>
    <property type="evidence" value="ECO:0007669"/>
    <property type="project" value="TreeGrafter"/>
</dbReference>
<dbReference type="InterPro" id="IPR000277">
    <property type="entry name" value="Cys/Met-Metab_PyrdxlP-dep_enz"/>
</dbReference>
<evidence type="ECO:0000256" key="2">
    <source>
        <dbReference type="ARBA" id="ARBA00022898"/>
    </source>
</evidence>
<dbReference type="PIRSF" id="PIRSF001434">
    <property type="entry name" value="CGS"/>
    <property type="match status" value="1"/>
</dbReference>
<comment type="caution">
    <text evidence="5">The sequence shown here is derived from an EMBL/GenBank/DDBJ whole genome shotgun (WGS) entry which is preliminary data.</text>
</comment>
<evidence type="ECO:0000256" key="1">
    <source>
        <dbReference type="ARBA" id="ARBA00001933"/>
    </source>
</evidence>
<reference evidence="5 6" key="1">
    <citation type="submission" date="2016-07" db="EMBL/GenBank/DDBJ databases">
        <title>Pervasive Adenine N6-methylation of Active Genes in Fungi.</title>
        <authorList>
            <consortium name="DOE Joint Genome Institute"/>
            <person name="Mondo S.J."/>
            <person name="Dannebaum R.O."/>
            <person name="Kuo R.C."/>
            <person name="Labutti K."/>
            <person name="Haridas S."/>
            <person name="Kuo A."/>
            <person name="Salamov A."/>
            <person name="Ahrendt S.R."/>
            <person name="Lipzen A."/>
            <person name="Sullivan W."/>
            <person name="Andreopoulos W.B."/>
            <person name="Clum A."/>
            <person name="Lindquist E."/>
            <person name="Daum C."/>
            <person name="Ramamoorthy G.K."/>
            <person name="Gryganskyi A."/>
            <person name="Culley D."/>
            <person name="Magnuson J.K."/>
            <person name="James T.Y."/>
            <person name="O'Malley M.A."/>
            <person name="Stajich J.E."/>
            <person name="Spatafora J.W."/>
            <person name="Visel A."/>
            <person name="Grigoriev I.V."/>
        </authorList>
    </citation>
    <scope>NUCLEOTIDE SEQUENCE [LARGE SCALE GENOMIC DNA]</scope>
    <source>
        <strain evidence="5 6">12-1054</strain>
    </source>
</reference>
<dbReference type="Pfam" id="PF01053">
    <property type="entry name" value="Cys_Met_Meta_PP"/>
    <property type="match status" value="1"/>
</dbReference>
<dbReference type="OrthoDB" id="3512640at2759"/>
<dbReference type="GeneID" id="63789043"/>
<sequence length="375" mass="40507">MNATSLIHADDHIESACDVAPPIHMSTTYAYTSDNKVQSAIYSRLSVPTIERCEAVLHTLLQGSVTVTYASGLSAIMALLCHLHPAQIFLERAEHGGYHGTLGVAGIISRLNGMKVHHLDTLDTVTPGKGDVIWLETPLNPTGEVTDIAHYVEIAKKHGAVVCVDSTFAPPPLQNPFEQGADWVMHSATKYFGGHSDLLAGVIAARPGLGDAESLKEHLIDDRENLGTAMSGQTAWLLLRSLRTFKMRIERQVANGAIVAARMAELVKEGKLQKVVHGSLQEAEGAAFVKKQMPGGYSPTFAIYLKNEKQASTFPNKLKLFHHATSLGGVESLAEWRTMSDSQCDRTLVRLSIGVEDAGDLVADIEQALVQVSSL</sequence>
<dbReference type="Gene3D" id="3.40.640.10">
    <property type="entry name" value="Type I PLP-dependent aspartate aminotransferase-like (Major domain)"/>
    <property type="match status" value="1"/>
</dbReference>
<dbReference type="SUPFAM" id="SSF53383">
    <property type="entry name" value="PLP-dependent transferases"/>
    <property type="match status" value="1"/>
</dbReference>
<dbReference type="GO" id="GO:0005737">
    <property type="term" value="C:cytoplasm"/>
    <property type="evidence" value="ECO:0007669"/>
    <property type="project" value="TreeGrafter"/>
</dbReference>
<organism evidence="5 6">
    <name type="scientific">Protomyces lactucae-debilis</name>
    <dbReference type="NCBI Taxonomy" id="2754530"/>
    <lineage>
        <taxon>Eukaryota</taxon>
        <taxon>Fungi</taxon>
        <taxon>Dikarya</taxon>
        <taxon>Ascomycota</taxon>
        <taxon>Taphrinomycotina</taxon>
        <taxon>Taphrinomycetes</taxon>
        <taxon>Taphrinales</taxon>
        <taxon>Protomycetaceae</taxon>
        <taxon>Protomyces</taxon>
    </lineage>
</organism>
<dbReference type="Proteomes" id="UP000193685">
    <property type="component" value="Unassembled WGS sequence"/>
</dbReference>
<accession>A0A1Y2F989</accession>
<protein>
    <submittedName>
        <fullName evidence="5">Putative trans-sulfuration enzyme</fullName>
    </submittedName>
</protein>
<dbReference type="GO" id="GO:0030170">
    <property type="term" value="F:pyridoxal phosphate binding"/>
    <property type="evidence" value="ECO:0007669"/>
    <property type="project" value="InterPro"/>
</dbReference>
<evidence type="ECO:0000313" key="6">
    <source>
        <dbReference type="Proteomes" id="UP000193685"/>
    </source>
</evidence>
<dbReference type="AlphaFoldDB" id="A0A1Y2F989"/>
<dbReference type="InterPro" id="IPR015424">
    <property type="entry name" value="PyrdxlP-dep_Trfase"/>
</dbReference>
<dbReference type="RefSeq" id="XP_040724347.1">
    <property type="nucleotide sequence ID" value="XM_040872444.1"/>
</dbReference>
<dbReference type="Gene3D" id="3.90.1150.10">
    <property type="entry name" value="Aspartate Aminotransferase, domain 1"/>
    <property type="match status" value="1"/>
</dbReference>
<name>A0A1Y2F989_PROLT</name>
<evidence type="ECO:0000256" key="4">
    <source>
        <dbReference type="RuleBase" id="RU362118"/>
    </source>
</evidence>
<dbReference type="PANTHER" id="PTHR11808">
    <property type="entry name" value="TRANS-SULFURATION ENZYME FAMILY MEMBER"/>
    <property type="match status" value="1"/>
</dbReference>
<dbReference type="InterPro" id="IPR015421">
    <property type="entry name" value="PyrdxlP-dep_Trfase_major"/>
</dbReference>
<comment type="similarity">
    <text evidence="4">Belongs to the trans-sulfuration enzymes family.</text>
</comment>
<evidence type="ECO:0000256" key="3">
    <source>
        <dbReference type="PIRSR" id="PIRSR001434-2"/>
    </source>
</evidence>
<comment type="cofactor">
    <cofactor evidence="1 4">
        <name>pyridoxal 5'-phosphate</name>
        <dbReference type="ChEBI" id="CHEBI:597326"/>
    </cofactor>
</comment>
<proteinExistence type="inferred from homology"/>
<dbReference type="PANTHER" id="PTHR11808:SF35">
    <property type="entry name" value="CYSTATHIONINE GAMMA-SYNTHASE (AFU_ORTHOLOGUE AFUA_7G01590)"/>
    <property type="match status" value="1"/>
</dbReference>
<dbReference type="EMBL" id="MCFI01000013">
    <property type="protein sequence ID" value="ORY80459.1"/>
    <property type="molecule type" value="Genomic_DNA"/>
</dbReference>
<dbReference type="GO" id="GO:0019346">
    <property type="term" value="P:transsulfuration"/>
    <property type="evidence" value="ECO:0007669"/>
    <property type="project" value="InterPro"/>
</dbReference>
<evidence type="ECO:0000313" key="5">
    <source>
        <dbReference type="EMBL" id="ORY80459.1"/>
    </source>
</evidence>